<dbReference type="InterPro" id="IPR006626">
    <property type="entry name" value="PbH1"/>
</dbReference>
<dbReference type="InterPro" id="IPR011050">
    <property type="entry name" value="Pectin_lyase_fold/virulence"/>
</dbReference>
<dbReference type="InterPro" id="IPR039513">
    <property type="entry name" value="PL-6"/>
</dbReference>
<dbReference type="Pfam" id="PF00754">
    <property type="entry name" value="F5_F8_type_C"/>
    <property type="match status" value="2"/>
</dbReference>
<dbReference type="SUPFAM" id="SSF51126">
    <property type="entry name" value="Pectin lyase-like"/>
    <property type="match status" value="1"/>
</dbReference>
<accession>A0A0W1AZ69</accession>
<keyword evidence="1" id="KW-0732">Signal</keyword>
<dbReference type="RefSeq" id="WP_060623510.1">
    <property type="nucleotide sequence ID" value="NZ_LCZJ02000019.1"/>
</dbReference>
<evidence type="ECO:0000313" key="4">
    <source>
        <dbReference type="Proteomes" id="UP000054709"/>
    </source>
</evidence>
<dbReference type="CDD" id="cd14251">
    <property type="entry name" value="PL-6"/>
    <property type="match status" value="1"/>
</dbReference>
<dbReference type="Pfam" id="PF14592">
    <property type="entry name" value="Chondroitinas_B"/>
    <property type="match status" value="1"/>
</dbReference>
<dbReference type="PROSITE" id="PS50022">
    <property type="entry name" value="FA58C_3"/>
    <property type="match status" value="2"/>
</dbReference>
<dbReference type="InterPro" id="IPR012334">
    <property type="entry name" value="Pectin_lyas_fold"/>
</dbReference>
<reference evidence="3 4" key="1">
    <citation type="journal article" date="2015" name="Int. Biodeterior. Biodegradation">
        <title>Physiological and genetic screening methods for the isolation of methyl tert-butyl ether-degrading bacteria for bioremediation purposes.</title>
        <authorList>
            <person name="Guisado I.M."/>
            <person name="Purswani J."/>
            <person name="Gonzalez Lopez J."/>
            <person name="Pozo C."/>
        </authorList>
    </citation>
    <scope>NUCLEOTIDE SEQUENCE [LARGE SCALE GENOMIC DNA]</scope>
    <source>
        <strain evidence="3 4">SH7</strain>
    </source>
</reference>
<proteinExistence type="predicted"/>
<dbReference type="InterPro" id="IPR000421">
    <property type="entry name" value="FA58C"/>
</dbReference>
<dbReference type="EMBL" id="LCZJ02000019">
    <property type="protein sequence ID" value="KTD86622.1"/>
    <property type="molecule type" value="Genomic_DNA"/>
</dbReference>
<name>A0A0W1AZ69_9BACL</name>
<dbReference type="SUPFAM" id="SSF49785">
    <property type="entry name" value="Galactose-binding domain-like"/>
    <property type="match status" value="2"/>
</dbReference>
<evidence type="ECO:0000256" key="1">
    <source>
        <dbReference type="SAM" id="SignalP"/>
    </source>
</evidence>
<organism evidence="3 4">
    <name type="scientific">Paenibacillus etheri</name>
    <dbReference type="NCBI Taxonomy" id="1306852"/>
    <lineage>
        <taxon>Bacteria</taxon>
        <taxon>Bacillati</taxon>
        <taxon>Bacillota</taxon>
        <taxon>Bacilli</taxon>
        <taxon>Bacillales</taxon>
        <taxon>Paenibacillaceae</taxon>
        <taxon>Paenibacillus</taxon>
    </lineage>
</organism>
<comment type="caution">
    <text evidence="3">The sequence shown here is derived from an EMBL/GenBank/DDBJ whole genome shotgun (WGS) entry which is preliminary data.</text>
</comment>
<feature type="signal peptide" evidence="1">
    <location>
        <begin position="1"/>
        <end position="25"/>
    </location>
</feature>
<feature type="domain" description="F5/8 type C" evidence="2">
    <location>
        <begin position="159"/>
        <end position="297"/>
    </location>
</feature>
<feature type="domain" description="F5/8 type C" evidence="2">
    <location>
        <begin position="13"/>
        <end position="158"/>
    </location>
</feature>
<dbReference type="SMART" id="SM00710">
    <property type="entry name" value="PbH1"/>
    <property type="match status" value="6"/>
</dbReference>
<dbReference type="Proteomes" id="UP000054709">
    <property type="component" value="Unassembled WGS sequence"/>
</dbReference>
<evidence type="ECO:0000313" key="3">
    <source>
        <dbReference type="EMBL" id="KTD86622.1"/>
    </source>
</evidence>
<dbReference type="OrthoDB" id="6475864at2"/>
<evidence type="ECO:0000259" key="2">
    <source>
        <dbReference type="PROSITE" id="PS50022"/>
    </source>
</evidence>
<dbReference type="Gene3D" id="2.60.120.260">
    <property type="entry name" value="Galactose-binding domain-like"/>
    <property type="match status" value="2"/>
</dbReference>
<keyword evidence="4" id="KW-1185">Reference proteome</keyword>
<dbReference type="Gene3D" id="2.160.20.10">
    <property type="entry name" value="Single-stranded right-handed beta-helix, Pectin lyase-like"/>
    <property type="match status" value="1"/>
</dbReference>
<gene>
    <name evidence="3" type="ORF">UQ64_14285</name>
</gene>
<dbReference type="InterPro" id="IPR008979">
    <property type="entry name" value="Galactose-bd-like_sf"/>
</dbReference>
<sequence length="764" mass="81631">MGTKSMTCIIMICMLFALMPGTARAADTKFTISSSDVTASGDDGNVPANTVDGDFLTRWSANGDEQWIQYDLGVNRKVSFIKIAFLNGSSRTSTFDILTSTDGSTFTTVSSGVVSSLVEGLQTFDFPDVDSTRYVRIVGHGNSSNLWNSYSEVELYGTASGSPPGASKLAITVPQLMASGDDGNIVAYTIDGDLNTRWSASGEGEWVQYDLGSSKRVEYVKIAFTNGAERTSAFDIQTSYDGFNFSTVLSGAVSSLSNSLQTFDFADVAPVRYVRIVGHGNSVNAWNSFAEVEIYGSDSSGSGSEGTVVEVSTSTQLAAELATATAGKTIVLANGTYSRTSPFAVQNKNGTANAPIVIKAKNRGQAIISGASGFRVEKSSHVVLDGLKFTNTSNAAVVLEGSHHVRLTRNTFALPSSGSGLMWLQVRGTNSHHNRIDRNDFGLKSDTEPLIAYEGQDGSGQISQYDIIEYNYFHDVGPWVANGKETIRLGLSGLTLSHGYNTIQYNVFQNCDGEPEIVSVKSSSNSVRFNTFRTSKGSLTLRHGHNNSVYGNFFLGDGVESDQEGIRMFGNDHKIYNNYFENLTGEAIYLPNGDFDGGTGGSPPSPTVEELRKQWKVYRALIVNNTIVNSKTGIVIGSGKAYAPQDSVVANNIVYNSTGTLYYEAATTNTLFQGNIGFGSTISNISRSSEQIRNINPLLTAVNGIQKLSASSPAIDAAVGTYTFVLADMDGQMRATADVGADEYSGAPLLNRPLAADDVGLNTP</sequence>
<protein>
    <recommendedName>
        <fullName evidence="2">F5/8 type C domain-containing protein</fullName>
    </recommendedName>
</protein>
<dbReference type="AlphaFoldDB" id="A0A0W1AZ69"/>
<feature type="chain" id="PRO_5006920288" description="F5/8 type C domain-containing protein" evidence="1">
    <location>
        <begin position="26"/>
        <end position="764"/>
    </location>
</feature>